<evidence type="ECO:0000313" key="2">
    <source>
        <dbReference type="Proteomes" id="UP001519272"/>
    </source>
</evidence>
<reference evidence="1 2" key="1">
    <citation type="submission" date="2021-03" db="EMBL/GenBank/DDBJ databases">
        <title>Genomic Encyclopedia of Type Strains, Phase IV (KMG-IV): sequencing the most valuable type-strain genomes for metagenomic binning, comparative biology and taxonomic classification.</title>
        <authorList>
            <person name="Goeker M."/>
        </authorList>
    </citation>
    <scope>NUCLEOTIDE SEQUENCE [LARGE SCALE GENOMIC DNA]</scope>
    <source>
        <strain evidence="1 2">DSM 14349</strain>
    </source>
</reference>
<evidence type="ECO:0000313" key="1">
    <source>
        <dbReference type="EMBL" id="MBP1904635.1"/>
    </source>
</evidence>
<dbReference type="Proteomes" id="UP001519272">
    <property type="component" value="Unassembled WGS sequence"/>
</dbReference>
<dbReference type="SUPFAM" id="SSF53474">
    <property type="entry name" value="alpha/beta-Hydrolases"/>
    <property type="match status" value="1"/>
</dbReference>
<dbReference type="Pfam" id="PF00756">
    <property type="entry name" value="Esterase"/>
    <property type="match status" value="1"/>
</dbReference>
<organism evidence="1 2">
    <name type="scientific">Paenibacillus turicensis</name>
    <dbReference type="NCBI Taxonomy" id="160487"/>
    <lineage>
        <taxon>Bacteria</taxon>
        <taxon>Bacillati</taxon>
        <taxon>Bacillota</taxon>
        <taxon>Bacilli</taxon>
        <taxon>Bacillales</taxon>
        <taxon>Paenibacillaceae</taxon>
        <taxon>Paenibacillus</taxon>
    </lineage>
</organism>
<gene>
    <name evidence="1" type="ORF">J2Z32_001258</name>
</gene>
<dbReference type="EMBL" id="JAGGKG010000004">
    <property type="protein sequence ID" value="MBP1904635.1"/>
    <property type="molecule type" value="Genomic_DNA"/>
</dbReference>
<dbReference type="RefSeq" id="WP_245251247.1">
    <property type="nucleotide sequence ID" value="NZ_JAGGKG010000004.1"/>
</dbReference>
<dbReference type="InterPro" id="IPR000801">
    <property type="entry name" value="Esterase-like"/>
</dbReference>
<dbReference type="PANTHER" id="PTHR48098">
    <property type="entry name" value="ENTEROCHELIN ESTERASE-RELATED"/>
    <property type="match status" value="1"/>
</dbReference>
<dbReference type="InterPro" id="IPR050583">
    <property type="entry name" value="Mycobacterial_A85_antigen"/>
</dbReference>
<keyword evidence="2" id="KW-1185">Reference proteome</keyword>
<proteinExistence type="predicted"/>
<dbReference type="Gene3D" id="3.40.50.1820">
    <property type="entry name" value="alpha/beta hydrolase"/>
    <property type="match status" value="1"/>
</dbReference>
<sequence length="265" mass="30394">MELNMSYNPHLHPAPAGFDMPQSKVEQGQVLDFTYFSGVVDKERAAKIYLPPHYNNETKYNVLYLLHGVGGDEEEWYKYGTPQHILDQLYANQGIQPMIVVLPNGRAAQNDRAEEDHFAPDKIEGFRRFERDLLEYLIPHVEANYSVLTDRKHRALAGLSMGGGQTLNIGLHHVDQFAWLGAFSSAPNTLPPEQLLPNPEEVATKLDLLWLSCGLDDELKHVSDRTHEYLAAHDVPHIWYEEQGGHDWPVWKNDLYHFVQLIFKN</sequence>
<dbReference type="PANTHER" id="PTHR48098:SF1">
    <property type="entry name" value="DIACYLGLYCEROL ACYLTRANSFERASE_MYCOLYLTRANSFERASE AG85A"/>
    <property type="match status" value="1"/>
</dbReference>
<comment type="caution">
    <text evidence="1">The sequence shown here is derived from an EMBL/GenBank/DDBJ whole genome shotgun (WGS) entry which is preliminary data.</text>
</comment>
<protein>
    <submittedName>
        <fullName evidence="1">Enterochelin esterase-like enzyme</fullName>
    </submittedName>
</protein>
<dbReference type="InterPro" id="IPR029058">
    <property type="entry name" value="AB_hydrolase_fold"/>
</dbReference>
<accession>A0ABS4FPY2</accession>
<name>A0ABS4FPY2_9BACL</name>